<gene>
    <name evidence="1" type="ORF">ALC62_00300</name>
</gene>
<proteinExistence type="predicted"/>
<sequence length="76" mass="8333">MHASSGCVYRLAAIGAVCKGITWRFPQTAFAKLSSAKPREEVDTVYKRNWPLGIRSPFRGPPSTPLAFIAGEEPQL</sequence>
<protein>
    <submittedName>
        <fullName evidence="1">Uncharacterized protein</fullName>
    </submittedName>
</protein>
<keyword evidence="2" id="KW-1185">Reference proteome</keyword>
<dbReference type="AlphaFoldDB" id="A0A195D857"/>
<accession>A0A195D857</accession>
<evidence type="ECO:0000313" key="2">
    <source>
        <dbReference type="Proteomes" id="UP000078542"/>
    </source>
</evidence>
<reference evidence="1 2" key="1">
    <citation type="submission" date="2016-03" db="EMBL/GenBank/DDBJ databases">
        <title>Cyphomyrmex costatus WGS genome.</title>
        <authorList>
            <person name="Nygaard S."/>
            <person name="Hu H."/>
            <person name="Boomsma J."/>
            <person name="Zhang G."/>
        </authorList>
    </citation>
    <scope>NUCLEOTIDE SEQUENCE [LARGE SCALE GENOMIC DNA]</scope>
    <source>
        <strain evidence="1">MS0001</strain>
        <tissue evidence="1">Whole body</tissue>
    </source>
</reference>
<dbReference type="EMBL" id="KQ976750">
    <property type="protein sequence ID" value="KYN08629.1"/>
    <property type="molecule type" value="Genomic_DNA"/>
</dbReference>
<evidence type="ECO:0000313" key="1">
    <source>
        <dbReference type="EMBL" id="KYN08629.1"/>
    </source>
</evidence>
<dbReference type="Proteomes" id="UP000078542">
    <property type="component" value="Unassembled WGS sequence"/>
</dbReference>
<organism evidence="1 2">
    <name type="scientific">Cyphomyrmex costatus</name>
    <dbReference type="NCBI Taxonomy" id="456900"/>
    <lineage>
        <taxon>Eukaryota</taxon>
        <taxon>Metazoa</taxon>
        <taxon>Ecdysozoa</taxon>
        <taxon>Arthropoda</taxon>
        <taxon>Hexapoda</taxon>
        <taxon>Insecta</taxon>
        <taxon>Pterygota</taxon>
        <taxon>Neoptera</taxon>
        <taxon>Endopterygota</taxon>
        <taxon>Hymenoptera</taxon>
        <taxon>Apocrita</taxon>
        <taxon>Aculeata</taxon>
        <taxon>Formicoidea</taxon>
        <taxon>Formicidae</taxon>
        <taxon>Myrmicinae</taxon>
        <taxon>Cyphomyrmex</taxon>
    </lineage>
</organism>
<name>A0A195D857_9HYME</name>